<evidence type="ECO:0000256" key="1">
    <source>
        <dbReference type="ARBA" id="ARBA00022603"/>
    </source>
</evidence>
<proteinExistence type="predicted"/>
<name>A0A5C6FP93_9PLAN</name>
<dbReference type="EMBL" id="SJPZ01000001">
    <property type="protein sequence ID" value="TWU64942.1"/>
    <property type="molecule type" value="Genomic_DNA"/>
</dbReference>
<evidence type="ECO:0000313" key="7">
    <source>
        <dbReference type="Proteomes" id="UP000316476"/>
    </source>
</evidence>
<evidence type="ECO:0000259" key="5">
    <source>
        <dbReference type="Pfam" id="PF08241"/>
    </source>
</evidence>
<dbReference type="RefSeq" id="WP_146410528.1">
    <property type="nucleotide sequence ID" value="NZ_SJPZ01000001.1"/>
</dbReference>
<evidence type="ECO:0000256" key="2">
    <source>
        <dbReference type="ARBA" id="ARBA00022679"/>
    </source>
</evidence>
<accession>A0A5C6FP93</accession>
<dbReference type="Gene3D" id="3.40.50.150">
    <property type="entry name" value="Vaccinia Virus protein VP39"/>
    <property type="match status" value="1"/>
</dbReference>
<comment type="pathway">
    <text evidence="4">Amine and polyamine biosynthesis; betaine biosynthesis via glycine pathway; betaine from glycine: step 3/3.</text>
</comment>
<gene>
    <name evidence="6" type="ORF">V7x_04860</name>
</gene>
<keyword evidence="1 6" id="KW-0489">Methyltransferase</keyword>
<dbReference type="InterPro" id="IPR013216">
    <property type="entry name" value="Methyltransf_11"/>
</dbReference>
<dbReference type="PANTHER" id="PTHR44068:SF11">
    <property type="entry name" value="GERANYL DIPHOSPHATE 2-C-METHYLTRANSFERASE"/>
    <property type="match status" value="1"/>
</dbReference>
<dbReference type="OrthoDB" id="278023at2"/>
<dbReference type="InterPro" id="IPR050447">
    <property type="entry name" value="Erg6_SMT_methyltransf"/>
</dbReference>
<dbReference type="FunFam" id="3.40.50.150:FF:000461">
    <property type="entry name" value="Sarcosine/dimethylglycine N-methyltransferase"/>
    <property type="match status" value="1"/>
</dbReference>
<dbReference type="GO" id="GO:0019286">
    <property type="term" value="P:glycine betaine biosynthetic process from glycine"/>
    <property type="evidence" value="ECO:0007669"/>
    <property type="project" value="UniProtKB-ARBA"/>
</dbReference>
<comment type="caution">
    <text evidence="6">The sequence shown here is derived from an EMBL/GenBank/DDBJ whole genome shotgun (WGS) entry which is preliminary data.</text>
</comment>
<dbReference type="GO" id="GO:0052729">
    <property type="term" value="F:dimethylglycine N-methyltransferase activity"/>
    <property type="evidence" value="ECO:0007669"/>
    <property type="project" value="UniProtKB-ARBA"/>
</dbReference>
<dbReference type="EC" id="2.1.1.157" evidence="6"/>
<dbReference type="CDD" id="cd02440">
    <property type="entry name" value="AdoMet_MTases"/>
    <property type="match status" value="1"/>
</dbReference>
<dbReference type="Pfam" id="PF08241">
    <property type="entry name" value="Methyltransf_11"/>
    <property type="match status" value="1"/>
</dbReference>
<evidence type="ECO:0000256" key="3">
    <source>
        <dbReference type="ARBA" id="ARBA00022691"/>
    </source>
</evidence>
<dbReference type="AlphaFoldDB" id="A0A5C6FP93"/>
<dbReference type="GO" id="GO:0032259">
    <property type="term" value="P:methylation"/>
    <property type="evidence" value="ECO:0007669"/>
    <property type="project" value="UniProtKB-KW"/>
</dbReference>
<evidence type="ECO:0000256" key="4">
    <source>
        <dbReference type="ARBA" id="ARBA00060542"/>
    </source>
</evidence>
<dbReference type="PANTHER" id="PTHR44068">
    <property type="entry name" value="ZGC:194242"/>
    <property type="match status" value="1"/>
</dbReference>
<keyword evidence="3" id="KW-0949">S-adenosyl-L-methionine</keyword>
<protein>
    <submittedName>
        <fullName evidence="6">Sarcosine/dimethylglycine N-methyltransferase</fullName>
        <ecNumber evidence="6">2.1.1.157</ecNumber>
    </submittedName>
</protein>
<organism evidence="6 7">
    <name type="scientific">Crateriforma conspicua</name>
    <dbReference type="NCBI Taxonomy" id="2527996"/>
    <lineage>
        <taxon>Bacteria</taxon>
        <taxon>Pseudomonadati</taxon>
        <taxon>Planctomycetota</taxon>
        <taxon>Planctomycetia</taxon>
        <taxon>Planctomycetales</taxon>
        <taxon>Planctomycetaceae</taxon>
        <taxon>Crateriforma</taxon>
    </lineage>
</organism>
<reference evidence="6 7" key="1">
    <citation type="submission" date="2019-02" db="EMBL/GenBank/DDBJ databases">
        <title>Deep-cultivation of Planctomycetes and their phenomic and genomic characterization uncovers novel biology.</title>
        <authorList>
            <person name="Wiegand S."/>
            <person name="Jogler M."/>
            <person name="Boedeker C."/>
            <person name="Pinto D."/>
            <person name="Vollmers J."/>
            <person name="Rivas-Marin E."/>
            <person name="Kohn T."/>
            <person name="Peeters S.H."/>
            <person name="Heuer A."/>
            <person name="Rast P."/>
            <person name="Oberbeckmann S."/>
            <person name="Bunk B."/>
            <person name="Jeske O."/>
            <person name="Meyerdierks A."/>
            <person name="Storesund J.E."/>
            <person name="Kallscheuer N."/>
            <person name="Luecker S."/>
            <person name="Lage O.M."/>
            <person name="Pohl T."/>
            <person name="Merkel B.J."/>
            <person name="Hornburger P."/>
            <person name="Mueller R.-W."/>
            <person name="Bruemmer F."/>
            <person name="Labrenz M."/>
            <person name="Spormann A.M."/>
            <person name="Op Den Camp H."/>
            <person name="Overmann J."/>
            <person name="Amann R."/>
            <person name="Jetten M.S.M."/>
            <person name="Mascher T."/>
            <person name="Medema M.H."/>
            <person name="Devos D.P."/>
            <person name="Kaster A.-K."/>
            <person name="Ovreas L."/>
            <person name="Rohde M."/>
            <person name="Galperin M.Y."/>
            <person name="Jogler C."/>
        </authorList>
    </citation>
    <scope>NUCLEOTIDE SEQUENCE [LARGE SCALE GENOMIC DNA]</scope>
    <source>
        <strain evidence="6 7">V7</strain>
    </source>
</reference>
<sequence length="282" mass="31520">MSGTTYGQATETARQYYNSDDADAFYAQVWGGEDIHVGLYKSEDDPIRTASRRTVEAMADRIGPLDESSVILDIGCGYGGAARYLTKRFGCRVIGLNLSEAENRRHREMNAEAGLQDRIEVIDGSFEAIPLDDASVDVVWSQDAILHSGDRVKVLQEVDRVLRFNGRFVMTDPMQSDDCPEGVLDPILSRIHLTDLGSPGFYQRTAERLDWKDLGFQPMTEQLARHYARVLATTEAEAERLKESISPDYLTRMKAGLRHWIDGGKAGHLAWGIFLFQKPASS</sequence>
<feature type="domain" description="Methyltransferase type 11" evidence="5">
    <location>
        <begin position="72"/>
        <end position="170"/>
    </location>
</feature>
<dbReference type="InterPro" id="IPR029063">
    <property type="entry name" value="SAM-dependent_MTases_sf"/>
</dbReference>
<evidence type="ECO:0000313" key="6">
    <source>
        <dbReference type="EMBL" id="TWU64942.1"/>
    </source>
</evidence>
<dbReference type="SUPFAM" id="SSF53335">
    <property type="entry name" value="S-adenosyl-L-methionine-dependent methyltransferases"/>
    <property type="match status" value="1"/>
</dbReference>
<keyword evidence="2 6" id="KW-0808">Transferase</keyword>
<dbReference type="Proteomes" id="UP000316476">
    <property type="component" value="Unassembled WGS sequence"/>
</dbReference>